<dbReference type="AlphaFoldDB" id="A0A0F9B1Q3"/>
<proteinExistence type="predicted"/>
<dbReference type="InterPro" id="IPR007160">
    <property type="entry name" value="DUF362"/>
</dbReference>
<feature type="transmembrane region" description="Helical" evidence="1">
    <location>
        <begin position="337"/>
        <end position="360"/>
    </location>
</feature>
<organism evidence="3">
    <name type="scientific">marine sediment metagenome</name>
    <dbReference type="NCBI Taxonomy" id="412755"/>
    <lineage>
        <taxon>unclassified sequences</taxon>
        <taxon>metagenomes</taxon>
        <taxon>ecological metagenomes</taxon>
    </lineage>
</organism>
<feature type="transmembrane region" description="Helical" evidence="1">
    <location>
        <begin position="303"/>
        <end position="325"/>
    </location>
</feature>
<dbReference type="Pfam" id="PF04015">
    <property type="entry name" value="DUF362"/>
    <property type="match status" value="1"/>
</dbReference>
<keyword evidence="1" id="KW-1133">Transmembrane helix</keyword>
<reference evidence="3" key="1">
    <citation type="journal article" date="2015" name="Nature">
        <title>Complex archaea that bridge the gap between prokaryotes and eukaryotes.</title>
        <authorList>
            <person name="Spang A."/>
            <person name="Saw J.H."/>
            <person name="Jorgensen S.L."/>
            <person name="Zaremba-Niedzwiedzka K."/>
            <person name="Martijn J."/>
            <person name="Lind A.E."/>
            <person name="van Eijk R."/>
            <person name="Schleper C."/>
            <person name="Guy L."/>
            <person name="Ettema T.J."/>
        </authorList>
    </citation>
    <scope>NUCLEOTIDE SEQUENCE</scope>
</reference>
<dbReference type="EMBL" id="LAZR01051700">
    <property type="protein sequence ID" value="KKK84599.1"/>
    <property type="molecule type" value="Genomic_DNA"/>
</dbReference>
<protein>
    <recommendedName>
        <fullName evidence="2">DUF362 domain-containing protein</fullName>
    </recommendedName>
</protein>
<name>A0A0F9B1Q3_9ZZZZ</name>
<evidence type="ECO:0000256" key="1">
    <source>
        <dbReference type="SAM" id="Phobius"/>
    </source>
</evidence>
<comment type="caution">
    <text evidence="3">The sequence shown here is derived from an EMBL/GenBank/DDBJ whole genome shotgun (WGS) entry which is preliminary data.</text>
</comment>
<feature type="domain" description="DUF362" evidence="2">
    <location>
        <begin position="4"/>
        <end position="68"/>
    </location>
</feature>
<sequence length="414" mass="46341">HPEGDKVKYHKIGIEEIIVDIIRAFKPNLTIIDGSIGGQSIGPLSVKPVNAETLVFSNDVVMADSIACQIMGYKPEEIIHLWSAHEEGLGKADIVFDFSYLSYPLPSDGNWEKPDPDVCEFYNDMVKAVTEIPNVSTFFNYASDFILYDMATIPILKNITPITLAVLSDAVAGILHLTGKAKIKEEDKLSLGHKVAEQVFPEIGQEAWPTLQLLNTLETIGLLNENVFSYPEVSEKKFNEISDNDEKSAFATTFMPIVSTVGFELRSEGKSKAWSGVQYHLAESHDQSMRVLQNVLLWTRQKVLFSSFYNLLLPLLLGFLGMLIVSSVKDTSLREGFVSVIIVSLALFVLGGPLLLHFLLEYFQKREIIYRTPIILPIYGLIFLITTYDIYDKLFSSITLLATIPFGENNVEFV</sequence>
<keyword evidence="1" id="KW-0812">Transmembrane</keyword>
<evidence type="ECO:0000259" key="2">
    <source>
        <dbReference type="Pfam" id="PF04015"/>
    </source>
</evidence>
<feature type="transmembrane region" description="Helical" evidence="1">
    <location>
        <begin position="372"/>
        <end position="391"/>
    </location>
</feature>
<evidence type="ECO:0000313" key="3">
    <source>
        <dbReference type="EMBL" id="KKK84599.1"/>
    </source>
</evidence>
<gene>
    <name evidence="3" type="ORF">LCGC14_2781730</name>
</gene>
<accession>A0A0F9B1Q3</accession>
<keyword evidence="1" id="KW-0472">Membrane</keyword>
<feature type="non-terminal residue" evidence="3">
    <location>
        <position position="1"/>
    </location>
</feature>
<feature type="non-terminal residue" evidence="3">
    <location>
        <position position="414"/>
    </location>
</feature>